<proteinExistence type="predicted"/>
<evidence type="ECO:0000313" key="2">
    <source>
        <dbReference type="EMBL" id="POZ57296.1"/>
    </source>
</evidence>
<dbReference type="NCBIfam" id="TIGR00176">
    <property type="entry name" value="mobB"/>
    <property type="match status" value="1"/>
</dbReference>
<gene>
    <name evidence="2" type="primary">mobB</name>
    <name evidence="2" type="ORF">LYSIN_02080</name>
</gene>
<evidence type="ECO:0000259" key="1">
    <source>
        <dbReference type="Pfam" id="PF03205"/>
    </source>
</evidence>
<comment type="caution">
    <text evidence="2">The sequence shown here is derived from an EMBL/GenBank/DDBJ whole genome shotgun (WGS) entry which is preliminary data.</text>
</comment>
<evidence type="ECO:0000313" key="3">
    <source>
        <dbReference type="Proteomes" id="UP000237319"/>
    </source>
</evidence>
<protein>
    <submittedName>
        <fullName evidence="2">Molybdopterin-guanine dinucleotide biosynthesis adapter protein</fullName>
    </submittedName>
</protein>
<organism evidence="2 3">
    <name type="scientific">Lysinibacillus sphaericus</name>
    <name type="common">Bacillus sphaericus</name>
    <dbReference type="NCBI Taxonomy" id="1421"/>
    <lineage>
        <taxon>Bacteria</taxon>
        <taxon>Bacillati</taxon>
        <taxon>Bacillota</taxon>
        <taxon>Bacilli</taxon>
        <taxon>Bacillales</taxon>
        <taxon>Bacillaceae</taxon>
        <taxon>Lysinibacillus</taxon>
    </lineage>
</organism>
<dbReference type="InterPro" id="IPR027417">
    <property type="entry name" value="P-loop_NTPase"/>
</dbReference>
<dbReference type="Pfam" id="PF03205">
    <property type="entry name" value="MobB"/>
    <property type="match status" value="1"/>
</dbReference>
<dbReference type="InterPro" id="IPR052539">
    <property type="entry name" value="MGD_biosynthesis_adapter"/>
</dbReference>
<sequence>MALGQHRKILQIVGYQNSGKTTLIEQLIKQASLEGLRVGTIKHHGHGGVPMIETSKDSSRHEQAGAIVTAVEGEGTLRMSIHQNSWRLAEILAIYASFSMDIVLIEGYKQEHYPKVVLLRTAQDQVLLQQLTNIICVIYWPNYPLDPPLTIPAYSIYEERKYMEFLLKEMREDHDGSVV</sequence>
<dbReference type="PANTHER" id="PTHR40072:SF1">
    <property type="entry name" value="MOLYBDOPTERIN-GUANINE DINUCLEOTIDE BIOSYNTHESIS ADAPTER PROTEIN"/>
    <property type="match status" value="1"/>
</dbReference>
<accession>A0A2S5D2J2</accession>
<dbReference type="Gene3D" id="3.40.50.300">
    <property type="entry name" value="P-loop containing nucleotide triphosphate hydrolases"/>
    <property type="match status" value="1"/>
</dbReference>
<dbReference type="GO" id="GO:0006777">
    <property type="term" value="P:Mo-molybdopterin cofactor biosynthetic process"/>
    <property type="evidence" value="ECO:0007669"/>
    <property type="project" value="InterPro"/>
</dbReference>
<reference evidence="2 3" key="1">
    <citation type="submission" date="2017-11" db="EMBL/GenBank/DDBJ databases">
        <title>Genome sequence of Lysinibacillus sphaericus, a lignin-degrading bacteria isolated from municipal solid waste soil.</title>
        <authorList>
            <person name="Persinoti G.F."/>
            <person name="Paixao D.A."/>
            <person name="Bugg T.D."/>
            <person name="Squina F.M."/>
        </authorList>
    </citation>
    <scope>NUCLEOTIDE SEQUENCE [LARGE SCALE GENOMIC DNA]</scope>
    <source>
        <strain evidence="2 3">A1</strain>
    </source>
</reference>
<keyword evidence="3" id="KW-1185">Reference proteome</keyword>
<dbReference type="SUPFAM" id="SSF52540">
    <property type="entry name" value="P-loop containing nucleoside triphosphate hydrolases"/>
    <property type="match status" value="1"/>
</dbReference>
<dbReference type="AlphaFoldDB" id="A0A2S5D2J2"/>
<dbReference type="CDD" id="cd03116">
    <property type="entry name" value="MobB"/>
    <property type="match status" value="1"/>
</dbReference>
<dbReference type="Proteomes" id="UP000237319">
    <property type="component" value="Unassembled WGS sequence"/>
</dbReference>
<dbReference type="RefSeq" id="WP_103977149.1">
    <property type="nucleotide sequence ID" value="NZ_PGLV01000001.1"/>
</dbReference>
<dbReference type="InterPro" id="IPR004435">
    <property type="entry name" value="MobB_dom"/>
</dbReference>
<dbReference type="EMBL" id="PGLV01000001">
    <property type="protein sequence ID" value="POZ57296.1"/>
    <property type="molecule type" value="Genomic_DNA"/>
</dbReference>
<dbReference type="GO" id="GO:0005525">
    <property type="term" value="F:GTP binding"/>
    <property type="evidence" value="ECO:0007669"/>
    <property type="project" value="InterPro"/>
</dbReference>
<feature type="domain" description="Molybdopterin-guanine dinucleotide biosynthesis protein B (MobB)" evidence="1">
    <location>
        <begin position="9"/>
        <end position="138"/>
    </location>
</feature>
<name>A0A2S5D2J2_LYSSH</name>
<dbReference type="PANTHER" id="PTHR40072">
    <property type="entry name" value="MOLYBDOPTERIN-GUANINE DINUCLEOTIDE BIOSYNTHESIS ADAPTER PROTEIN-RELATED"/>
    <property type="match status" value="1"/>
</dbReference>